<name>A0A317Y0F5_9BASI</name>
<dbReference type="InterPro" id="IPR013785">
    <property type="entry name" value="Aldolase_TIM"/>
</dbReference>
<dbReference type="EMBL" id="KZ819188">
    <property type="protein sequence ID" value="PWZ03031.1"/>
    <property type="molecule type" value="Genomic_DNA"/>
</dbReference>
<protein>
    <submittedName>
        <fullName evidence="6">FMN-linked oxidoreductase</fullName>
    </submittedName>
</protein>
<dbReference type="InterPro" id="IPR051799">
    <property type="entry name" value="NADH_flavin_oxidoreductase"/>
</dbReference>
<keyword evidence="7" id="KW-1185">Reference proteome</keyword>
<reference evidence="6 7" key="1">
    <citation type="journal article" date="2018" name="Mol. Biol. Evol.">
        <title>Broad Genomic Sampling Reveals a Smut Pathogenic Ancestry of the Fungal Clade Ustilaginomycotina.</title>
        <authorList>
            <person name="Kijpornyongpan T."/>
            <person name="Mondo S.J."/>
            <person name="Barry K."/>
            <person name="Sandor L."/>
            <person name="Lee J."/>
            <person name="Lipzen A."/>
            <person name="Pangilinan J."/>
            <person name="LaButti K."/>
            <person name="Hainaut M."/>
            <person name="Henrissat B."/>
            <person name="Grigoriev I.V."/>
            <person name="Spatafora J.W."/>
            <person name="Aime M.C."/>
        </authorList>
    </citation>
    <scope>NUCLEOTIDE SEQUENCE [LARGE SCALE GENOMIC DNA]</scope>
    <source>
        <strain evidence="6 7">MCA 3645</strain>
    </source>
</reference>
<dbReference type="GO" id="GO:0010181">
    <property type="term" value="F:FMN binding"/>
    <property type="evidence" value="ECO:0007669"/>
    <property type="project" value="InterPro"/>
</dbReference>
<feature type="domain" description="NADH:flavin oxidoreductase/NADH oxidase N-terminal" evidence="5">
    <location>
        <begin position="92"/>
        <end position="355"/>
    </location>
</feature>
<dbReference type="SUPFAM" id="SSF51395">
    <property type="entry name" value="FMN-linked oxidoreductases"/>
    <property type="match status" value="1"/>
</dbReference>
<evidence type="ECO:0000259" key="5">
    <source>
        <dbReference type="Pfam" id="PF00724"/>
    </source>
</evidence>
<dbReference type="STRING" id="1882483.A0A317Y0F5"/>
<keyword evidence="4" id="KW-0560">Oxidoreductase</keyword>
<keyword evidence="3" id="KW-0288">FMN</keyword>
<dbReference type="InParanoid" id="A0A317Y0F5"/>
<gene>
    <name evidence="6" type="ORF">BCV70DRAFT_197268</name>
</gene>
<evidence type="ECO:0000256" key="2">
    <source>
        <dbReference type="ARBA" id="ARBA00022630"/>
    </source>
</evidence>
<evidence type="ECO:0000256" key="4">
    <source>
        <dbReference type="ARBA" id="ARBA00023002"/>
    </source>
</evidence>
<organism evidence="6 7">
    <name type="scientific">Testicularia cyperi</name>
    <dbReference type="NCBI Taxonomy" id="1882483"/>
    <lineage>
        <taxon>Eukaryota</taxon>
        <taxon>Fungi</taxon>
        <taxon>Dikarya</taxon>
        <taxon>Basidiomycota</taxon>
        <taxon>Ustilaginomycotina</taxon>
        <taxon>Ustilaginomycetes</taxon>
        <taxon>Ustilaginales</taxon>
        <taxon>Anthracoideaceae</taxon>
        <taxon>Testicularia</taxon>
    </lineage>
</organism>
<dbReference type="PANTHER" id="PTHR43656:SF5">
    <property type="entry name" value="NADH:FLAVIN OXIDOREDUCTASE_NADH OXIDASE N-TERMINAL DOMAIN-CONTAINING PROTEIN"/>
    <property type="match status" value="1"/>
</dbReference>
<evidence type="ECO:0000313" key="6">
    <source>
        <dbReference type="EMBL" id="PWZ03031.1"/>
    </source>
</evidence>
<proteinExistence type="inferred from homology"/>
<accession>A0A317Y0F5</accession>
<dbReference type="GO" id="GO:0016491">
    <property type="term" value="F:oxidoreductase activity"/>
    <property type="evidence" value="ECO:0007669"/>
    <property type="project" value="UniProtKB-KW"/>
</dbReference>
<dbReference type="CDD" id="cd04733">
    <property type="entry name" value="OYE_like_2_FMN"/>
    <property type="match status" value="1"/>
</dbReference>
<dbReference type="Proteomes" id="UP000246740">
    <property type="component" value="Unassembled WGS sequence"/>
</dbReference>
<dbReference type="OrthoDB" id="1663137at2759"/>
<keyword evidence="2" id="KW-0285">Flavoprotein</keyword>
<dbReference type="Gene3D" id="3.20.20.70">
    <property type="entry name" value="Aldolase class I"/>
    <property type="match status" value="1"/>
</dbReference>
<sequence>MSHLEVLKQPVTYPNGVKASNPTLKSAMTERLCTWSDTDFKKRGWPTKEYIQLYKTWGEGGIGTIVLGNIPCDARYPEAKKNACIDPEVGSHEEYVKAYKPVIDAAKAHGSVVLAQVTHAGRQTSEEIVKTPVSSSDLQCAPAMGMTFGKPRPLTVDEIHDIARRFAFAAKVLHEAGADGIELHSAHGYLLSQFLSPKINYLRKDQYGGDLDGRSRIVFEIIDRIRETVPDEKFMIGIKINSADFAEGGFDGEDSFTMSKRLEAAGVALIELSGGTYETSGFEHKKESTVKRESFFIEFAERIRPHLTKARLAVTGGFRSSAAMAKAVEEKSCDIVGLARPLCGEPHLCKELISGQKEKAKSPHEDLPKQIEIAACVVQLHQIGAGETPCDTSTSEGAKFATKIVQSWSEPQHGGEQDQQEKL</sequence>
<comment type="similarity">
    <text evidence="1">Belongs to the NADH:flavin oxidoreductase/NADH oxidase family.</text>
</comment>
<dbReference type="InterPro" id="IPR001155">
    <property type="entry name" value="OxRdtase_FMN_N"/>
</dbReference>
<dbReference type="Pfam" id="PF00724">
    <property type="entry name" value="Oxidored_FMN"/>
    <property type="match status" value="1"/>
</dbReference>
<evidence type="ECO:0000256" key="3">
    <source>
        <dbReference type="ARBA" id="ARBA00022643"/>
    </source>
</evidence>
<dbReference type="AlphaFoldDB" id="A0A317Y0F5"/>
<evidence type="ECO:0000313" key="7">
    <source>
        <dbReference type="Proteomes" id="UP000246740"/>
    </source>
</evidence>
<dbReference type="PANTHER" id="PTHR43656">
    <property type="entry name" value="BINDING OXIDOREDUCTASE, PUTATIVE (AFU_ORTHOLOGUE AFUA_2G08260)-RELATED"/>
    <property type="match status" value="1"/>
</dbReference>
<evidence type="ECO:0000256" key="1">
    <source>
        <dbReference type="ARBA" id="ARBA00005979"/>
    </source>
</evidence>